<name>A0ACB7ZWI0_9AGAM</name>
<comment type="caution">
    <text evidence="1">The sequence shown here is derived from an EMBL/GenBank/DDBJ whole genome shotgun (WGS) entry which is preliminary data.</text>
</comment>
<accession>A0ACB7ZWI0</accession>
<evidence type="ECO:0000313" key="2">
    <source>
        <dbReference type="Proteomes" id="UP000790377"/>
    </source>
</evidence>
<sequence length="392" mass="44110">MSQSSHITSSEQGRKKALLIGINYKLKKTSKLKPLPASHSDTIAMKNMLIEVFGFAEPDITVMIDDRSSLNKDKKAGELTPTKENIIKQIDKLVEGATPDDQFFFYYSGHGKQVPCKHHSEPDGMEEAICACDAKTIVDNTLKRQLVEPLPQGCRLFALFDCCHSETVLGLANRPKALYQGFNALVKGHNKNIGLSTPLLEIVKPPLLRSVLTLNTDIPSSPSTPETVWIMSPVARVFSPFSDFICTGWCPMPKPEERDGRAHVICLSACKDNEFAFDELATGNTVTKFFVSFLRRNPRPTLRALLEGIRSEVDQVSERRRQQPGEAPKTMIDGRPFPPRRQATEVLDGIKFDRRSFMRNRNKDATPKRPKVSQEPRFSSHYRLDLDEVLDL</sequence>
<dbReference type="Proteomes" id="UP000790377">
    <property type="component" value="Unassembled WGS sequence"/>
</dbReference>
<organism evidence="1 2">
    <name type="scientific">Hygrophoropsis aurantiaca</name>
    <dbReference type="NCBI Taxonomy" id="72124"/>
    <lineage>
        <taxon>Eukaryota</taxon>
        <taxon>Fungi</taxon>
        <taxon>Dikarya</taxon>
        <taxon>Basidiomycota</taxon>
        <taxon>Agaricomycotina</taxon>
        <taxon>Agaricomycetes</taxon>
        <taxon>Agaricomycetidae</taxon>
        <taxon>Boletales</taxon>
        <taxon>Coniophorineae</taxon>
        <taxon>Hygrophoropsidaceae</taxon>
        <taxon>Hygrophoropsis</taxon>
    </lineage>
</organism>
<keyword evidence="2" id="KW-1185">Reference proteome</keyword>
<evidence type="ECO:0000313" key="1">
    <source>
        <dbReference type="EMBL" id="KAH7904708.1"/>
    </source>
</evidence>
<dbReference type="EMBL" id="MU268383">
    <property type="protein sequence ID" value="KAH7904708.1"/>
    <property type="molecule type" value="Genomic_DNA"/>
</dbReference>
<proteinExistence type="predicted"/>
<reference evidence="1" key="1">
    <citation type="journal article" date="2021" name="New Phytol.">
        <title>Evolutionary innovations through gain and loss of genes in the ectomycorrhizal Boletales.</title>
        <authorList>
            <person name="Wu G."/>
            <person name="Miyauchi S."/>
            <person name="Morin E."/>
            <person name="Kuo A."/>
            <person name="Drula E."/>
            <person name="Varga T."/>
            <person name="Kohler A."/>
            <person name="Feng B."/>
            <person name="Cao Y."/>
            <person name="Lipzen A."/>
            <person name="Daum C."/>
            <person name="Hundley H."/>
            <person name="Pangilinan J."/>
            <person name="Johnson J."/>
            <person name="Barry K."/>
            <person name="LaButti K."/>
            <person name="Ng V."/>
            <person name="Ahrendt S."/>
            <person name="Min B."/>
            <person name="Choi I.G."/>
            <person name="Park H."/>
            <person name="Plett J.M."/>
            <person name="Magnuson J."/>
            <person name="Spatafora J.W."/>
            <person name="Nagy L.G."/>
            <person name="Henrissat B."/>
            <person name="Grigoriev I.V."/>
            <person name="Yang Z.L."/>
            <person name="Xu J."/>
            <person name="Martin F.M."/>
        </authorList>
    </citation>
    <scope>NUCLEOTIDE SEQUENCE</scope>
    <source>
        <strain evidence="1">ATCC 28755</strain>
    </source>
</reference>
<gene>
    <name evidence="1" type="ORF">BJ138DRAFT_1235502</name>
</gene>
<protein>
    <submittedName>
        <fullName evidence="1">Caspase domain-containing protein</fullName>
    </submittedName>
</protein>